<comment type="caution">
    <text evidence="1">The sequence shown here is derived from an EMBL/GenBank/DDBJ whole genome shotgun (WGS) entry which is preliminary data.</text>
</comment>
<name>A0A3L7ZSZ2_PARDI</name>
<dbReference type="Proteomes" id="UP000278164">
    <property type="component" value="Unassembled WGS sequence"/>
</dbReference>
<protein>
    <submittedName>
        <fullName evidence="1">Uncharacterized protein</fullName>
    </submittedName>
</protein>
<proteinExistence type="predicted"/>
<reference evidence="1 2" key="1">
    <citation type="submission" date="2018-09" db="EMBL/GenBank/DDBJ databases">
        <title>Murine metabolic-syndrome-specific gut microbial biobank.</title>
        <authorList>
            <person name="Liu C."/>
        </authorList>
    </citation>
    <scope>NUCLEOTIDE SEQUENCE [LARGE SCALE GENOMIC DNA]</scope>
    <source>
        <strain evidence="1 2">8-P5</strain>
    </source>
</reference>
<sequence>MSLKIKWYMNMIDSNHPICYFCRDIPEIGKLEVTNLLRVSCLFCIFKHSPPKNGLTAKTGII</sequence>
<accession>A0A3L7ZSZ2</accession>
<dbReference type="AlphaFoldDB" id="A0A3L7ZSZ2"/>
<dbReference type="EMBL" id="RAYI01000021">
    <property type="protein sequence ID" value="RLT73120.1"/>
    <property type="molecule type" value="Genomic_DNA"/>
</dbReference>
<evidence type="ECO:0000313" key="2">
    <source>
        <dbReference type="Proteomes" id="UP000278164"/>
    </source>
</evidence>
<organism evidence="1 2">
    <name type="scientific">Parabacteroides distasonis</name>
    <dbReference type="NCBI Taxonomy" id="823"/>
    <lineage>
        <taxon>Bacteria</taxon>
        <taxon>Pseudomonadati</taxon>
        <taxon>Bacteroidota</taxon>
        <taxon>Bacteroidia</taxon>
        <taxon>Bacteroidales</taxon>
        <taxon>Tannerellaceae</taxon>
        <taxon>Parabacteroides</taxon>
    </lineage>
</organism>
<gene>
    <name evidence="1" type="ORF">D7V78_11985</name>
</gene>
<evidence type="ECO:0000313" key="1">
    <source>
        <dbReference type="EMBL" id="RLT73120.1"/>
    </source>
</evidence>